<feature type="compositionally biased region" description="Acidic residues" evidence="1">
    <location>
        <begin position="38"/>
        <end position="52"/>
    </location>
</feature>
<organism evidence="2 3">
    <name type="scientific">Solanum commersonii</name>
    <name type="common">Commerson's wild potato</name>
    <name type="synonym">Commerson's nightshade</name>
    <dbReference type="NCBI Taxonomy" id="4109"/>
    <lineage>
        <taxon>Eukaryota</taxon>
        <taxon>Viridiplantae</taxon>
        <taxon>Streptophyta</taxon>
        <taxon>Embryophyta</taxon>
        <taxon>Tracheophyta</taxon>
        <taxon>Spermatophyta</taxon>
        <taxon>Magnoliopsida</taxon>
        <taxon>eudicotyledons</taxon>
        <taxon>Gunneridae</taxon>
        <taxon>Pentapetalae</taxon>
        <taxon>asterids</taxon>
        <taxon>lamiids</taxon>
        <taxon>Solanales</taxon>
        <taxon>Solanaceae</taxon>
        <taxon>Solanoideae</taxon>
        <taxon>Solaneae</taxon>
        <taxon>Solanum</taxon>
    </lineage>
</organism>
<comment type="caution">
    <text evidence="2">The sequence shown here is derived from an EMBL/GenBank/DDBJ whole genome shotgun (WGS) entry which is preliminary data.</text>
</comment>
<name>A0A9J5XKM1_SOLCO</name>
<protein>
    <submittedName>
        <fullName evidence="2">Uncharacterized protein</fullName>
    </submittedName>
</protein>
<dbReference type="OrthoDB" id="1316348at2759"/>
<accession>A0A9J5XKM1</accession>
<gene>
    <name evidence="2" type="ORF">H5410_047994</name>
</gene>
<reference evidence="2 3" key="1">
    <citation type="submission" date="2020-09" db="EMBL/GenBank/DDBJ databases">
        <title>De no assembly of potato wild relative species, Solanum commersonii.</title>
        <authorList>
            <person name="Cho K."/>
        </authorList>
    </citation>
    <scope>NUCLEOTIDE SEQUENCE [LARGE SCALE GENOMIC DNA]</scope>
    <source>
        <strain evidence="2">LZ3.2</strain>
        <tissue evidence="2">Leaf</tissue>
    </source>
</reference>
<feature type="compositionally biased region" description="Basic and acidic residues" evidence="1">
    <location>
        <begin position="28"/>
        <end position="37"/>
    </location>
</feature>
<keyword evidence="3" id="KW-1185">Reference proteome</keyword>
<dbReference type="AlphaFoldDB" id="A0A9J5XKM1"/>
<dbReference type="EMBL" id="JACXVP010000009">
    <property type="protein sequence ID" value="KAG5587560.1"/>
    <property type="molecule type" value="Genomic_DNA"/>
</dbReference>
<sequence length="87" mass="9835">MGEPSNASMHLNNLNPSDYTFPPESIDSDEHLEHEFTDNDEICEEDDDDDVDNAPNAPIEDQSVNHQSTMISYLDHTEESVEDLTLI</sequence>
<evidence type="ECO:0000256" key="1">
    <source>
        <dbReference type="SAM" id="MobiDB-lite"/>
    </source>
</evidence>
<proteinExistence type="predicted"/>
<evidence type="ECO:0000313" key="3">
    <source>
        <dbReference type="Proteomes" id="UP000824120"/>
    </source>
</evidence>
<dbReference type="Proteomes" id="UP000824120">
    <property type="component" value="Chromosome 9"/>
</dbReference>
<feature type="compositionally biased region" description="Polar residues" evidence="1">
    <location>
        <begin position="1"/>
        <end position="18"/>
    </location>
</feature>
<feature type="region of interest" description="Disordered" evidence="1">
    <location>
        <begin position="1"/>
        <end position="66"/>
    </location>
</feature>
<evidence type="ECO:0000313" key="2">
    <source>
        <dbReference type="EMBL" id="KAG5587560.1"/>
    </source>
</evidence>